<keyword evidence="3 6" id="KW-0812">Transmembrane</keyword>
<dbReference type="EMBL" id="LN879430">
    <property type="protein sequence ID" value="CUH93419.1"/>
    <property type="molecule type" value="Genomic_DNA"/>
</dbReference>
<accession>A0A0K8J7I6</accession>
<sequence length="390" mass="44642">MSKVISVSKIFIKSNVKKFTSSILSLASFLLIVNLLLGIILSTTGIFSDSLTDNNTMHFMEVIFDSANEGSIDEIKENLYKINKIESIVWDFCHPIMLNAVDSDANAILNIIGIPKEALKYFNITTDKSEYFFIPSRQKGSFSKGSEAVFEEGEYFINEEGNLDSKLVNHQVIIDDYYKEFDFDMLPPDLALIDEARMLAITERMYPDGKVHVHRILVTCDDISSMKDIETQISQIYPDATIRYSLKYSKELPTFSVMLITGSSIIIVILLIICIINIRNNVNQILDTRNRDIGLLTLFGTGDKYIKSIFIHEFSFYGFITFIIATLSNLILFVLFKMVLRLDLLTDYFLIYLILNLTISVLVFCLVSFLQISRRVKKLNKAKLFKEFLK</sequence>
<dbReference type="Pfam" id="PF02687">
    <property type="entry name" value="FtsX"/>
    <property type="match status" value="1"/>
</dbReference>
<name>A0A0K8J7I6_9FIRM</name>
<gene>
    <name evidence="8" type="ORF">SD1D_1878</name>
</gene>
<dbReference type="RefSeq" id="WP_058258665.1">
    <property type="nucleotide sequence ID" value="NZ_LN879430.1"/>
</dbReference>
<protein>
    <recommendedName>
        <fullName evidence="7">ABC3 transporter permease C-terminal domain-containing protein</fullName>
    </recommendedName>
</protein>
<keyword evidence="4 6" id="KW-1133">Transmembrane helix</keyword>
<feature type="transmembrane region" description="Helical" evidence="6">
    <location>
        <begin position="255"/>
        <end position="276"/>
    </location>
</feature>
<dbReference type="KEGG" id="hsd:SD1D_1878"/>
<evidence type="ECO:0000313" key="8">
    <source>
        <dbReference type="EMBL" id="CUH93419.1"/>
    </source>
</evidence>
<keyword evidence="2" id="KW-1003">Cell membrane</keyword>
<evidence type="ECO:0000259" key="7">
    <source>
        <dbReference type="Pfam" id="PF02687"/>
    </source>
</evidence>
<keyword evidence="9" id="KW-1185">Reference proteome</keyword>
<dbReference type="InterPro" id="IPR003838">
    <property type="entry name" value="ABC3_permease_C"/>
</dbReference>
<evidence type="ECO:0000256" key="2">
    <source>
        <dbReference type="ARBA" id="ARBA00022475"/>
    </source>
</evidence>
<reference evidence="9" key="1">
    <citation type="submission" date="2015-09" db="EMBL/GenBank/DDBJ databases">
        <authorList>
            <person name="Wibberg D."/>
        </authorList>
    </citation>
    <scope>NUCLEOTIDE SEQUENCE [LARGE SCALE GENOMIC DNA]</scope>
    <source>
        <strain evidence="9">SD1D</strain>
    </source>
</reference>
<evidence type="ECO:0000313" key="9">
    <source>
        <dbReference type="Proteomes" id="UP000196053"/>
    </source>
</evidence>
<keyword evidence="5 6" id="KW-0472">Membrane</keyword>
<evidence type="ECO:0000256" key="4">
    <source>
        <dbReference type="ARBA" id="ARBA00022989"/>
    </source>
</evidence>
<proteinExistence type="predicted"/>
<evidence type="ECO:0000256" key="3">
    <source>
        <dbReference type="ARBA" id="ARBA00022692"/>
    </source>
</evidence>
<evidence type="ECO:0000256" key="6">
    <source>
        <dbReference type="SAM" id="Phobius"/>
    </source>
</evidence>
<feature type="transmembrane region" description="Helical" evidence="6">
    <location>
        <begin position="314"/>
        <end position="336"/>
    </location>
</feature>
<comment type="subcellular location">
    <subcellularLocation>
        <location evidence="1">Cell membrane</location>
        <topology evidence="1">Multi-pass membrane protein</topology>
    </subcellularLocation>
</comment>
<evidence type="ECO:0000256" key="5">
    <source>
        <dbReference type="ARBA" id="ARBA00023136"/>
    </source>
</evidence>
<dbReference type="OrthoDB" id="9948513at2"/>
<organism evidence="8 9">
    <name type="scientific">Herbinix luporum</name>
    <dbReference type="NCBI Taxonomy" id="1679721"/>
    <lineage>
        <taxon>Bacteria</taxon>
        <taxon>Bacillati</taxon>
        <taxon>Bacillota</taxon>
        <taxon>Clostridia</taxon>
        <taxon>Lachnospirales</taxon>
        <taxon>Lachnospiraceae</taxon>
        <taxon>Herbinix</taxon>
    </lineage>
</organism>
<evidence type="ECO:0000256" key="1">
    <source>
        <dbReference type="ARBA" id="ARBA00004651"/>
    </source>
</evidence>
<dbReference type="Proteomes" id="UP000196053">
    <property type="component" value="Chromosome I"/>
</dbReference>
<dbReference type="AlphaFoldDB" id="A0A0K8J7I6"/>
<feature type="transmembrane region" description="Helical" evidence="6">
    <location>
        <begin position="348"/>
        <end position="370"/>
    </location>
</feature>
<feature type="domain" description="ABC3 transporter permease C-terminal" evidence="7">
    <location>
        <begin position="265"/>
        <end position="377"/>
    </location>
</feature>
<feature type="transmembrane region" description="Helical" evidence="6">
    <location>
        <begin position="21"/>
        <end position="47"/>
    </location>
</feature>
<dbReference type="GO" id="GO:0005886">
    <property type="term" value="C:plasma membrane"/>
    <property type="evidence" value="ECO:0007669"/>
    <property type="project" value="UniProtKB-SubCell"/>
</dbReference>